<protein>
    <submittedName>
        <fullName evidence="6">LuxR family transcriptional regulator</fullName>
    </submittedName>
</protein>
<dbReference type="EMBL" id="CABPSB010000005">
    <property type="protein sequence ID" value="VVD95502.1"/>
    <property type="molecule type" value="Genomic_DNA"/>
</dbReference>
<feature type="domain" description="Response regulatory" evidence="5">
    <location>
        <begin position="5"/>
        <end position="124"/>
    </location>
</feature>
<evidence type="ECO:0000259" key="5">
    <source>
        <dbReference type="PROSITE" id="PS50110"/>
    </source>
</evidence>
<organism evidence="6 7">
    <name type="scientific">Pandoraea anhela</name>
    <dbReference type="NCBI Taxonomy" id="2508295"/>
    <lineage>
        <taxon>Bacteria</taxon>
        <taxon>Pseudomonadati</taxon>
        <taxon>Pseudomonadota</taxon>
        <taxon>Betaproteobacteria</taxon>
        <taxon>Burkholderiales</taxon>
        <taxon>Burkholderiaceae</taxon>
        <taxon>Pandoraea</taxon>
    </lineage>
</organism>
<dbReference type="RefSeq" id="WP_150668566.1">
    <property type="nucleotide sequence ID" value="NZ_CABPSB010000005.1"/>
</dbReference>
<dbReference type="InterPro" id="IPR036388">
    <property type="entry name" value="WH-like_DNA-bd_sf"/>
</dbReference>
<keyword evidence="1 3" id="KW-0597">Phosphoprotein</keyword>
<sequence>MTKIRVAIADPHPVVVAGLMHELGKRTSLEVLGAARSAAGIVDLLNRSPCDVLVTDHTMPGGRYGDGLSLLANVRRMFPCVRILVLTAMQNPAIARQIADLGVASTLCKSRDIDDVIAAIHAAHHGLRHLQRTSTATGALPGLGTTLLSQREVMVLRLYVSGMSINAIAAKVYRTKQTVSAQKRSAMRKLGIESDADLYRFALQTGLSDGEPIPLARDDIADATDATDVADSDTANDLGDPA</sequence>
<dbReference type="GO" id="GO:0000160">
    <property type="term" value="P:phosphorelay signal transduction system"/>
    <property type="evidence" value="ECO:0007669"/>
    <property type="project" value="InterPro"/>
</dbReference>
<dbReference type="SUPFAM" id="SSF52172">
    <property type="entry name" value="CheY-like"/>
    <property type="match status" value="1"/>
</dbReference>
<proteinExistence type="predicted"/>
<evidence type="ECO:0000313" key="6">
    <source>
        <dbReference type="EMBL" id="VVD95502.1"/>
    </source>
</evidence>
<feature type="modified residue" description="4-aspartylphosphate" evidence="3">
    <location>
        <position position="56"/>
    </location>
</feature>
<evidence type="ECO:0000256" key="1">
    <source>
        <dbReference type="ARBA" id="ARBA00022553"/>
    </source>
</evidence>
<dbReference type="InterPro" id="IPR039420">
    <property type="entry name" value="WalR-like"/>
</dbReference>
<dbReference type="Gene3D" id="1.10.10.10">
    <property type="entry name" value="Winged helix-like DNA-binding domain superfamily/Winged helix DNA-binding domain"/>
    <property type="match status" value="1"/>
</dbReference>
<dbReference type="PANTHER" id="PTHR43214">
    <property type="entry name" value="TWO-COMPONENT RESPONSE REGULATOR"/>
    <property type="match status" value="1"/>
</dbReference>
<dbReference type="CDD" id="cd17535">
    <property type="entry name" value="REC_NarL-like"/>
    <property type="match status" value="1"/>
</dbReference>
<dbReference type="CDD" id="cd06170">
    <property type="entry name" value="LuxR_C_like"/>
    <property type="match status" value="1"/>
</dbReference>
<dbReference type="GO" id="GO:0003677">
    <property type="term" value="F:DNA binding"/>
    <property type="evidence" value="ECO:0007669"/>
    <property type="project" value="UniProtKB-KW"/>
</dbReference>
<dbReference type="Gene3D" id="3.40.50.2300">
    <property type="match status" value="1"/>
</dbReference>
<dbReference type="SMART" id="SM00448">
    <property type="entry name" value="REC"/>
    <property type="match status" value="1"/>
</dbReference>
<dbReference type="Pfam" id="PF00072">
    <property type="entry name" value="Response_reg"/>
    <property type="match status" value="1"/>
</dbReference>
<dbReference type="SMART" id="SM00421">
    <property type="entry name" value="HTH_LUXR"/>
    <property type="match status" value="1"/>
</dbReference>
<dbReference type="PROSITE" id="PS50110">
    <property type="entry name" value="RESPONSE_REGULATORY"/>
    <property type="match status" value="1"/>
</dbReference>
<dbReference type="InterPro" id="IPR016032">
    <property type="entry name" value="Sig_transdc_resp-reg_C-effctor"/>
</dbReference>
<dbReference type="AlphaFoldDB" id="A0A5E4U7P9"/>
<keyword evidence="2" id="KW-0238">DNA-binding</keyword>
<evidence type="ECO:0000313" key="7">
    <source>
        <dbReference type="Proteomes" id="UP000406256"/>
    </source>
</evidence>
<dbReference type="OrthoDB" id="8585266at2"/>
<keyword evidence="7" id="KW-1185">Reference proteome</keyword>
<dbReference type="Pfam" id="PF00196">
    <property type="entry name" value="GerE"/>
    <property type="match status" value="1"/>
</dbReference>
<dbReference type="InterPro" id="IPR011006">
    <property type="entry name" value="CheY-like_superfamily"/>
</dbReference>
<dbReference type="InterPro" id="IPR058245">
    <property type="entry name" value="NreC/VraR/RcsB-like_REC"/>
</dbReference>
<dbReference type="Proteomes" id="UP000406256">
    <property type="component" value="Unassembled WGS sequence"/>
</dbReference>
<gene>
    <name evidence="6" type="ORF">PAN31108_01845</name>
</gene>
<dbReference type="GO" id="GO:0006355">
    <property type="term" value="P:regulation of DNA-templated transcription"/>
    <property type="evidence" value="ECO:0007669"/>
    <property type="project" value="InterPro"/>
</dbReference>
<accession>A0A5E4U7P9</accession>
<feature type="domain" description="HTH luxR-type" evidence="4">
    <location>
        <begin position="141"/>
        <end position="206"/>
    </location>
</feature>
<dbReference type="InterPro" id="IPR001789">
    <property type="entry name" value="Sig_transdc_resp-reg_receiver"/>
</dbReference>
<dbReference type="PANTHER" id="PTHR43214:SF17">
    <property type="entry name" value="TRANSCRIPTIONAL REGULATORY PROTEIN RCSB"/>
    <property type="match status" value="1"/>
</dbReference>
<reference evidence="6 7" key="1">
    <citation type="submission" date="2019-08" db="EMBL/GenBank/DDBJ databases">
        <authorList>
            <person name="Peeters C."/>
        </authorList>
    </citation>
    <scope>NUCLEOTIDE SEQUENCE [LARGE SCALE GENOMIC DNA]</scope>
    <source>
        <strain evidence="6 7">LMG 31108</strain>
    </source>
</reference>
<dbReference type="PRINTS" id="PR00038">
    <property type="entry name" value="HTHLUXR"/>
</dbReference>
<evidence type="ECO:0000256" key="3">
    <source>
        <dbReference type="PROSITE-ProRule" id="PRU00169"/>
    </source>
</evidence>
<evidence type="ECO:0000259" key="4">
    <source>
        <dbReference type="PROSITE" id="PS50043"/>
    </source>
</evidence>
<name>A0A5E4U7P9_9BURK</name>
<dbReference type="SUPFAM" id="SSF46894">
    <property type="entry name" value="C-terminal effector domain of the bipartite response regulators"/>
    <property type="match status" value="1"/>
</dbReference>
<dbReference type="InterPro" id="IPR000792">
    <property type="entry name" value="Tscrpt_reg_LuxR_C"/>
</dbReference>
<evidence type="ECO:0000256" key="2">
    <source>
        <dbReference type="ARBA" id="ARBA00023125"/>
    </source>
</evidence>
<dbReference type="PROSITE" id="PS50043">
    <property type="entry name" value="HTH_LUXR_2"/>
    <property type="match status" value="1"/>
</dbReference>